<dbReference type="InterPro" id="IPR013785">
    <property type="entry name" value="Aldolase_TIM"/>
</dbReference>
<protein>
    <recommendedName>
        <fullName evidence="6">tRNA wybutosine-synthesis domain-containing protein</fullName>
    </recommendedName>
</protein>
<accession>A0A813K713</accession>
<sequence length="176" mass="20001">MWNATEGLLGLCILGYIEAMVTLGGGGQEKLGDLVTLTREEHMPLHKEVLEFALALRDALRKEFEAGNLLDEYEIASEHMHSRTVLLARKRFLVDGQWHTWVNYEKYNELVRRGPGPIDALDYAAPTPSWAFSGAEEAGFDPEETRWFHPWTVHRFKKGLIQKGPLDELRGIETAP</sequence>
<organism evidence="7 8">
    <name type="scientific">Polarella glacialis</name>
    <name type="common">Dinoflagellate</name>
    <dbReference type="NCBI Taxonomy" id="89957"/>
    <lineage>
        <taxon>Eukaryota</taxon>
        <taxon>Sar</taxon>
        <taxon>Alveolata</taxon>
        <taxon>Dinophyceae</taxon>
        <taxon>Suessiales</taxon>
        <taxon>Suessiaceae</taxon>
        <taxon>Polarella</taxon>
    </lineage>
</organism>
<dbReference type="Pfam" id="PF08608">
    <property type="entry name" value="Wyosine_form"/>
    <property type="match status" value="1"/>
</dbReference>
<evidence type="ECO:0000256" key="5">
    <source>
        <dbReference type="SAM" id="SignalP"/>
    </source>
</evidence>
<comment type="caution">
    <text evidence="7">The sequence shown here is derived from an EMBL/GenBank/DDBJ whole genome shotgun (WGS) entry which is preliminary data.</text>
</comment>
<dbReference type="PANTHER" id="PTHR13930">
    <property type="entry name" value="S-ADENOSYL-L-METHIONINE-DEPENDENT TRNA 4-DEMETHYLWYOSINE SYNTHASE"/>
    <property type="match status" value="1"/>
</dbReference>
<dbReference type="EMBL" id="CAJNNW010028021">
    <property type="protein sequence ID" value="CAE8694288.1"/>
    <property type="molecule type" value="Genomic_DNA"/>
</dbReference>
<dbReference type="Proteomes" id="UP000626109">
    <property type="component" value="Unassembled WGS sequence"/>
</dbReference>
<keyword evidence="5" id="KW-0732">Signal</keyword>
<dbReference type="InterPro" id="IPR034556">
    <property type="entry name" value="tRNA_wybutosine-synthase"/>
</dbReference>
<dbReference type="GO" id="GO:0031591">
    <property type="term" value="P:wybutosine biosynthetic process"/>
    <property type="evidence" value="ECO:0007669"/>
    <property type="project" value="TreeGrafter"/>
</dbReference>
<evidence type="ECO:0000313" key="7">
    <source>
        <dbReference type="EMBL" id="CAE8694288.1"/>
    </source>
</evidence>
<name>A0A813K713_POLGL</name>
<gene>
    <name evidence="7" type="ORF">PGLA2088_LOCUS28775</name>
</gene>
<evidence type="ECO:0000313" key="8">
    <source>
        <dbReference type="Proteomes" id="UP000626109"/>
    </source>
</evidence>
<dbReference type="PANTHER" id="PTHR13930:SF0">
    <property type="entry name" value="S-ADENOSYL-L-METHIONINE-DEPENDENT TRNA 4-DEMETHYLWYOSINE SYNTHASE TYW1-RELATED"/>
    <property type="match status" value="1"/>
</dbReference>
<dbReference type="Gene3D" id="3.20.20.70">
    <property type="entry name" value="Aldolase class I"/>
    <property type="match status" value="1"/>
</dbReference>
<dbReference type="InterPro" id="IPR013917">
    <property type="entry name" value="tRNA_wybutosine-synth"/>
</dbReference>
<dbReference type="GO" id="GO:0051539">
    <property type="term" value="F:4 iron, 4 sulfur cluster binding"/>
    <property type="evidence" value="ECO:0007669"/>
    <property type="project" value="UniProtKB-KW"/>
</dbReference>
<evidence type="ECO:0000256" key="2">
    <source>
        <dbReference type="ARBA" id="ARBA00022485"/>
    </source>
</evidence>
<dbReference type="AlphaFoldDB" id="A0A813K713"/>
<feature type="domain" description="tRNA wybutosine-synthesis" evidence="6">
    <location>
        <begin position="40"/>
        <end position="89"/>
    </location>
</feature>
<feature type="chain" id="PRO_5032833654" description="tRNA wybutosine-synthesis domain-containing protein" evidence="5">
    <location>
        <begin position="20"/>
        <end position="176"/>
    </location>
</feature>
<evidence type="ECO:0000256" key="1">
    <source>
        <dbReference type="ARBA" id="ARBA00001966"/>
    </source>
</evidence>
<keyword evidence="3" id="KW-0819">tRNA processing</keyword>
<keyword evidence="2" id="KW-0411">Iron-sulfur</keyword>
<keyword evidence="2" id="KW-0479">Metal-binding</keyword>
<feature type="signal peptide" evidence="5">
    <location>
        <begin position="1"/>
        <end position="19"/>
    </location>
</feature>
<keyword evidence="2" id="KW-0408">Iron</keyword>
<evidence type="ECO:0000256" key="3">
    <source>
        <dbReference type="ARBA" id="ARBA00022694"/>
    </source>
</evidence>
<keyword evidence="2" id="KW-0004">4Fe-4S</keyword>
<evidence type="ECO:0000259" key="6">
    <source>
        <dbReference type="Pfam" id="PF08608"/>
    </source>
</evidence>
<reference evidence="7" key="1">
    <citation type="submission" date="2021-02" db="EMBL/GenBank/DDBJ databases">
        <authorList>
            <person name="Dougan E. K."/>
            <person name="Rhodes N."/>
            <person name="Thang M."/>
            <person name="Chan C."/>
        </authorList>
    </citation>
    <scope>NUCLEOTIDE SEQUENCE</scope>
</reference>
<keyword evidence="4" id="KW-0456">Lyase</keyword>
<dbReference type="GO" id="GO:0016829">
    <property type="term" value="F:lyase activity"/>
    <property type="evidence" value="ECO:0007669"/>
    <property type="project" value="UniProtKB-KW"/>
</dbReference>
<evidence type="ECO:0000256" key="4">
    <source>
        <dbReference type="ARBA" id="ARBA00023239"/>
    </source>
</evidence>
<comment type="cofactor">
    <cofactor evidence="1">
        <name>[4Fe-4S] cluster</name>
        <dbReference type="ChEBI" id="CHEBI:49883"/>
    </cofactor>
</comment>
<proteinExistence type="predicted"/>